<accession>A0A285PTJ9</accession>
<reference evidence="3" key="1">
    <citation type="submission" date="2017-09" db="EMBL/GenBank/DDBJ databases">
        <authorList>
            <person name="Shetty A S."/>
        </authorList>
    </citation>
    <scope>NUCLEOTIDE SEQUENCE [LARGE SCALE GENOMIC DNA]</scope>
</reference>
<feature type="transmembrane region" description="Helical" evidence="1">
    <location>
        <begin position="39"/>
        <end position="59"/>
    </location>
</feature>
<proteinExistence type="predicted"/>
<sequence length="65" mass="7512">MGEIISAIFGISYFVLGYWSVGETIYANKVIIGRIGDMWIQRFLIGAMFGWILIPVALIKRWLFR</sequence>
<dbReference type="RefSeq" id="WP_096240886.1">
    <property type="nucleotide sequence ID" value="NZ_LT907978.1"/>
</dbReference>
<dbReference type="KEGG" id="ehl:EHLA_2326"/>
<evidence type="ECO:0000256" key="1">
    <source>
        <dbReference type="SAM" id="Phobius"/>
    </source>
</evidence>
<dbReference type="AlphaFoldDB" id="A0A285PTJ9"/>
<organism evidence="2 3">
    <name type="scientific">Anaerobutyricum hallii</name>
    <dbReference type="NCBI Taxonomy" id="39488"/>
    <lineage>
        <taxon>Bacteria</taxon>
        <taxon>Bacillati</taxon>
        <taxon>Bacillota</taxon>
        <taxon>Clostridia</taxon>
        <taxon>Lachnospirales</taxon>
        <taxon>Lachnospiraceae</taxon>
        <taxon>Anaerobutyricum</taxon>
    </lineage>
</organism>
<evidence type="ECO:0000313" key="2">
    <source>
        <dbReference type="EMBL" id="SOB72951.1"/>
    </source>
</evidence>
<feature type="transmembrane region" description="Helical" evidence="1">
    <location>
        <begin position="7"/>
        <end position="27"/>
    </location>
</feature>
<name>A0A285PTJ9_9FIRM</name>
<gene>
    <name evidence="2" type="ORF">EHLA_2326</name>
</gene>
<dbReference type="Proteomes" id="UP000217549">
    <property type="component" value="Chromosome I"/>
</dbReference>
<dbReference type="EMBL" id="LT907978">
    <property type="protein sequence ID" value="SOB72951.1"/>
    <property type="molecule type" value="Genomic_DNA"/>
</dbReference>
<keyword evidence="1" id="KW-0812">Transmembrane</keyword>
<keyword evidence="3" id="KW-1185">Reference proteome</keyword>
<protein>
    <submittedName>
        <fullName evidence="2">Uncharacterized protein</fullName>
    </submittedName>
</protein>
<keyword evidence="1" id="KW-0472">Membrane</keyword>
<evidence type="ECO:0000313" key="3">
    <source>
        <dbReference type="Proteomes" id="UP000217549"/>
    </source>
</evidence>
<keyword evidence="1" id="KW-1133">Transmembrane helix</keyword>